<feature type="coiled-coil region" evidence="1">
    <location>
        <begin position="53"/>
        <end position="80"/>
    </location>
</feature>
<dbReference type="InterPro" id="IPR005569">
    <property type="entry name" value="Arc_DNA-bd_dom"/>
</dbReference>
<comment type="caution">
    <text evidence="3">The sequence shown here is derived from an EMBL/GenBank/DDBJ whole genome shotgun (WGS) entry which is preliminary data.</text>
</comment>
<name>A0ABV2SP48_9GAMM</name>
<dbReference type="SUPFAM" id="SSF47598">
    <property type="entry name" value="Ribbon-helix-helix"/>
    <property type="match status" value="1"/>
</dbReference>
<dbReference type="InterPro" id="IPR013321">
    <property type="entry name" value="Arc_rbn_hlx_hlx"/>
</dbReference>
<sequence>MSRHWPTLTLRLTQDVIDQMQESATRNRRSINSEYLSRLESSLFDEPELLLEVKELRKLVDEQKDQLQSMSEQLERLTELLVNLS</sequence>
<reference evidence="3 4" key="1">
    <citation type="submission" date="2024-06" db="EMBL/GenBank/DDBJ databases">
        <title>Genomic Encyclopedia of Type Strains, Phase V (KMG-V): Genome sequencing to study the core and pangenomes of soil and plant-associated prokaryotes.</title>
        <authorList>
            <person name="Whitman W."/>
        </authorList>
    </citation>
    <scope>NUCLEOTIDE SEQUENCE [LARGE SCALE GENOMIC DNA]</scope>
    <source>
        <strain evidence="3 4">NE40</strain>
    </source>
</reference>
<dbReference type="InterPro" id="IPR010985">
    <property type="entry name" value="Ribbon_hlx_hlx"/>
</dbReference>
<dbReference type="Gene3D" id="1.10.1220.10">
    <property type="entry name" value="Met repressor-like"/>
    <property type="match status" value="1"/>
</dbReference>
<evidence type="ECO:0000259" key="2">
    <source>
        <dbReference type="Pfam" id="PF03869"/>
    </source>
</evidence>
<evidence type="ECO:0000313" key="4">
    <source>
        <dbReference type="Proteomes" id="UP001549366"/>
    </source>
</evidence>
<dbReference type="Pfam" id="PF03869">
    <property type="entry name" value="Arc"/>
    <property type="match status" value="1"/>
</dbReference>
<dbReference type="RefSeq" id="WP_354016535.1">
    <property type="nucleotide sequence ID" value="NZ_JBEWTB010000003.1"/>
</dbReference>
<accession>A0ABV2SP48</accession>
<feature type="domain" description="Arc-like DNA binding" evidence="2">
    <location>
        <begin position="2"/>
        <end position="46"/>
    </location>
</feature>
<evidence type="ECO:0000313" key="3">
    <source>
        <dbReference type="EMBL" id="MET4759543.1"/>
    </source>
</evidence>
<evidence type="ECO:0000256" key="1">
    <source>
        <dbReference type="SAM" id="Coils"/>
    </source>
</evidence>
<gene>
    <name evidence="3" type="ORF">V5J35_004862</name>
</gene>
<keyword evidence="4" id="KW-1185">Reference proteome</keyword>
<protein>
    <recommendedName>
        <fullName evidence="2">Arc-like DNA binding domain-containing protein</fullName>
    </recommendedName>
</protein>
<proteinExistence type="predicted"/>
<dbReference type="Proteomes" id="UP001549366">
    <property type="component" value="Unassembled WGS sequence"/>
</dbReference>
<keyword evidence="1" id="KW-0175">Coiled coil</keyword>
<organism evidence="3 4">
    <name type="scientific">Endozoicomonas lisbonensis</name>
    <dbReference type="NCBI Taxonomy" id="3120522"/>
    <lineage>
        <taxon>Bacteria</taxon>
        <taxon>Pseudomonadati</taxon>
        <taxon>Pseudomonadota</taxon>
        <taxon>Gammaproteobacteria</taxon>
        <taxon>Oceanospirillales</taxon>
        <taxon>Endozoicomonadaceae</taxon>
        <taxon>Endozoicomonas</taxon>
    </lineage>
</organism>
<dbReference type="EMBL" id="JBEWTB010000003">
    <property type="protein sequence ID" value="MET4759543.1"/>
    <property type="molecule type" value="Genomic_DNA"/>
</dbReference>